<sequence>MKIHQLRALVAIADAGSVRGAAKLLNSSPAAITQSLQCLEEAVRMQLVARTSSGVTLTECGQALLTHARLIVAQMTRAHQAVDAMRGDPHGRLSIAVTAWVAMTFLPEAAARFRERMPDIQLEVFEGLLAIANPRLRDGSLDIYVGRQTPGTANYEFNYQPLFSSSLAVVARQDHPRADSRSLTDLLDLDWLVTLDPETEGQAPYRMFARHGLPAPRSIHFLHSLTVAVPLLKRMDMVSIFPWPLIELCAARDGLCAIPVREQLDESTVGIITRAGQPSDAAASCFTDCLIETIRDESWVRTPDILRAAHSVEILV</sequence>
<dbReference type="PANTHER" id="PTHR30419:SF30">
    <property type="entry name" value="LYSR FAMILY TRANSCRIPTIONAL REGULATOR"/>
    <property type="match status" value="1"/>
</dbReference>
<dbReference type="Gene3D" id="3.40.190.290">
    <property type="match status" value="1"/>
</dbReference>
<evidence type="ECO:0000313" key="7">
    <source>
        <dbReference type="Proteomes" id="UP000325811"/>
    </source>
</evidence>
<dbReference type="InterPro" id="IPR036388">
    <property type="entry name" value="WH-like_DNA-bd_sf"/>
</dbReference>
<name>A0A5Q4ZP08_9BURK</name>
<dbReference type="InterPro" id="IPR005119">
    <property type="entry name" value="LysR_subst-bd"/>
</dbReference>
<dbReference type="GO" id="GO:0005829">
    <property type="term" value="C:cytosol"/>
    <property type="evidence" value="ECO:0007669"/>
    <property type="project" value="TreeGrafter"/>
</dbReference>
<dbReference type="GO" id="GO:0003677">
    <property type="term" value="F:DNA binding"/>
    <property type="evidence" value="ECO:0007669"/>
    <property type="project" value="UniProtKB-KW"/>
</dbReference>
<dbReference type="InterPro" id="IPR036390">
    <property type="entry name" value="WH_DNA-bd_sf"/>
</dbReference>
<evidence type="ECO:0000256" key="4">
    <source>
        <dbReference type="ARBA" id="ARBA00023163"/>
    </source>
</evidence>
<dbReference type="Pfam" id="PF03466">
    <property type="entry name" value="LysR_substrate"/>
    <property type="match status" value="1"/>
</dbReference>
<keyword evidence="3" id="KW-0238">DNA-binding</keyword>
<keyword evidence="4" id="KW-0804">Transcription</keyword>
<dbReference type="RefSeq" id="WP_007177942.1">
    <property type="nucleotide sequence ID" value="NZ_LR699554.1"/>
</dbReference>
<dbReference type="InterPro" id="IPR050950">
    <property type="entry name" value="HTH-type_LysR_regulators"/>
</dbReference>
<dbReference type="SUPFAM" id="SSF53850">
    <property type="entry name" value="Periplasmic binding protein-like II"/>
    <property type="match status" value="1"/>
</dbReference>
<dbReference type="Proteomes" id="UP000325811">
    <property type="component" value="Chromosome II"/>
</dbReference>
<dbReference type="InterPro" id="IPR000847">
    <property type="entry name" value="LysR_HTH_N"/>
</dbReference>
<feature type="domain" description="HTH lysR-type" evidence="5">
    <location>
        <begin position="1"/>
        <end position="58"/>
    </location>
</feature>
<evidence type="ECO:0000256" key="1">
    <source>
        <dbReference type="ARBA" id="ARBA00009437"/>
    </source>
</evidence>
<keyword evidence="2" id="KW-0805">Transcription regulation</keyword>
<dbReference type="PROSITE" id="PS50931">
    <property type="entry name" value="HTH_LYSR"/>
    <property type="match status" value="1"/>
</dbReference>
<protein>
    <submittedName>
        <fullName evidence="6">Transcriptional regulator</fullName>
    </submittedName>
</protein>
<dbReference type="Gene3D" id="1.10.10.10">
    <property type="entry name" value="Winged helix-like DNA-binding domain superfamily/Winged helix DNA-binding domain"/>
    <property type="match status" value="1"/>
</dbReference>
<dbReference type="PANTHER" id="PTHR30419">
    <property type="entry name" value="HTH-TYPE TRANSCRIPTIONAL REGULATOR YBHD"/>
    <property type="match status" value="1"/>
</dbReference>
<evidence type="ECO:0000256" key="3">
    <source>
        <dbReference type="ARBA" id="ARBA00023125"/>
    </source>
</evidence>
<dbReference type="KEGG" id="pdio:PDMSB3_2594.1"/>
<accession>A0A5Q4ZP08</accession>
<comment type="similarity">
    <text evidence="1">Belongs to the LysR transcriptional regulatory family.</text>
</comment>
<evidence type="ECO:0000259" key="5">
    <source>
        <dbReference type="PROSITE" id="PS50931"/>
    </source>
</evidence>
<evidence type="ECO:0000313" key="6">
    <source>
        <dbReference type="EMBL" id="VVD33878.1"/>
    </source>
</evidence>
<dbReference type="EMBL" id="LR699554">
    <property type="protein sequence ID" value="VVD33878.1"/>
    <property type="molecule type" value="Genomic_DNA"/>
</dbReference>
<proteinExistence type="inferred from homology"/>
<dbReference type="GO" id="GO:0003700">
    <property type="term" value="F:DNA-binding transcription factor activity"/>
    <property type="evidence" value="ECO:0007669"/>
    <property type="project" value="InterPro"/>
</dbReference>
<evidence type="ECO:0000256" key="2">
    <source>
        <dbReference type="ARBA" id="ARBA00023015"/>
    </source>
</evidence>
<reference evidence="6 7" key="1">
    <citation type="submission" date="2019-08" db="EMBL/GenBank/DDBJ databases">
        <authorList>
            <person name="Herpell B J."/>
        </authorList>
    </citation>
    <scope>NUCLEOTIDE SEQUENCE [LARGE SCALE GENOMIC DNA]</scope>
    <source>
        <strain evidence="7">Msb3</strain>
    </source>
</reference>
<dbReference type="AlphaFoldDB" id="A0A5Q4ZP08"/>
<keyword evidence="7" id="KW-1185">Reference proteome</keyword>
<gene>
    <name evidence="6" type="ORF">PDMSB3_2594</name>
</gene>
<dbReference type="SUPFAM" id="SSF46785">
    <property type="entry name" value="Winged helix' DNA-binding domain"/>
    <property type="match status" value="1"/>
</dbReference>
<organism evidence="6 7">
    <name type="scientific">Paraburkholderia dioscoreae</name>
    <dbReference type="NCBI Taxonomy" id="2604047"/>
    <lineage>
        <taxon>Bacteria</taxon>
        <taxon>Pseudomonadati</taxon>
        <taxon>Pseudomonadota</taxon>
        <taxon>Betaproteobacteria</taxon>
        <taxon>Burkholderiales</taxon>
        <taxon>Burkholderiaceae</taxon>
        <taxon>Paraburkholderia</taxon>
    </lineage>
</organism>
<dbReference type="Pfam" id="PF00126">
    <property type="entry name" value="HTH_1"/>
    <property type="match status" value="1"/>
</dbReference>